<feature type="region of interest" description="Disordered" evidence="8">
    <location>
        <begin position="1189"/>
        <end position="1214"/>
    </location>
</feature>
<dbReference type="FunFam" id="1.25.40.90:FF:000037">
    <property type="entry name" value="Enhancer of ag-4 2"/>
    <property type="match status" value="1"/>
</dbReference>
<evidence type="ECO:0000256" key="4">
    <source>
        <dbReference type="ARBA" id="ARBA00023015"/>
    </source>
</evidence>
<feature type="compositionally biased region" description="Basic and acidic residues" evidence="8">
    <location>
        <begin position="537"/>
        <end position="586"/>
    </location>
</feature>
<feature type="region of interest" description="Disordered" evidence="8">
    <location>
        <begin position="768"/>
        <end position="815"/>
    </location>
</feature>
<feature type="compositionally biased region" description="Low complexity" evidence="8">
    <location>
        <begin position="803"/>
        <end position="815"/>
    </location>
</feature>
<feature type="compositionally biased region" description="Basic residues" evidence="8">
    <location>
        <begin position="285"/>
        <end position="295"/>
    </location>
</feature>
<evidence type="ECO:0000256" key="8">
    <source>
        <dbReference type="SAM" id="MobiDB-lite"/>
    </source>
</evidence>
<comment type="caution">
    <text evidence="11">The sequence shown here is derived from an EMBL/GenBank/DDBJ whole genome shotgun (WGS) entry which is preliminary data.</text>
</comment>
<dbReference type="PANTHER" id="PTHR12550">
    <property type="entry name" value="HEPATOMA-DERIVED GROWTH FACTOR-RELATED"/>
    <property type="match status" value="1"/>
</dbReference>
<keyword evidence="7" id="KW-0539">Nucleus</keyword>
<feature type="compositionally biased region" description="Polar residues" evidence="8">
    <location>
        <begin position="629"/>
        <end position="654"/>
    </location>
</feature>
<dbReference type="PROSITE" id="PS51391">
    <property type="entry name" value="CID"/>
    <property type="match status" value="1"/>
</dbReference>
<evidence type="ECO:0000256" key="5">
    <source>
        <dbReference type="ARBA" id="ARBA00023089"/>
    </source>
</evidence>
<feature type="region of interest" description="Disordered" evidence="8">
    <location>
        <begin position="175"/>
        <end position="394"/>
    </location>
</feature>
<dbReference type="SUPFAM" id="SSF63748">
    <property type="entry name" value="Tudor/PWWP/MBT"/>
    <property type="match status" value="1"/>
</dbReference>
<keyword evidence="4" id="KW-0805">Transcription regulation</keyword>
<dbReference type="PANTHER" id="PTHR12550:SF70">
    <property type="entry name" value="JIL-1 ANCHORING AND STABILIZING PROTEIN, ISOFORM A"/>
    <property type="match status" value="1"/>
</dbReference>
<dbReference type="Gene3D" id="1.25.40.90">
    <property type="match status" value="1"/>
</dbReference>
<feature type="compositionally biased region" description="Basic and acidic residues" evidence="8">
    <location>
        <begin position="199"/>
        <end position="217"/>
    </location>
</feature>
<evidence type="ECO:0000313" key="12">
    <source>
        <dbReference type="Proteomes" id="UP000237105"/>
    </source>
</evidence>
<dbReference type="Proteomes" id="UP000237105">
    <property type="component" value="Unassembled WGS sequence"/>
</dbReference>
<evidence type="ECO:0000256" key="1">
    <source>
        <dbReference type="ARBA" id="ARBA00004123"/>
    </source>
</evidence>
<dbReference type="EMBL" id="JXTB01000012">
    <property type="protein sequence ID" value="PON77742.1"/>
    <property type="molecule type" value="Genomic_DNA"/>
</dbReference>
<feature type="compositionally biased region" description="Polar residues" evidence="8">
    <location>
        <begin position="768"/>
        <end position="778"/>
    </location>
</feature>
<comment type="subcellular location">
    <subcellularLocation>
        <location evidence="1">Nucleus</location>
    </subcellularLocation>
</comment>
<dbReference type="InterPro" id="IPR008942">
    <property type="entry name" value="ENTH_VHS"/>
</dbReference>
<sequence>MAPGRRRGANKAKAKGQLSLGDLVLAKVKGFPFWPAKISRPEDWKKPPDPKKYFVQFFGTEEIAFVAPADIQAFTSEAKNKLSGRCQGKAKHFSQAVKEICEAFDELQRKKSSLRDDTDGLEIGCEARSVDGVEGIEVEVDLKDGTGITGSDGETVNEELGDSCSKLERCSQRRDERGCQDIQPSAGGGASDGFSPVKSSEKRGKLLDVAEPKKEIVLKSALHGSPHPEEAVSGDGQRALSNGHNLKKMGSGSKRGEGVEEKNKNASGGSRKELSSEDKTDLERRKTKGLPKAKSLKVSNDIHCSGVKTEELSEDKLPQRTKKAQVGLGNPSLGTNDVVHAAKRSKHVDSGEGSPVGSLSKNKKGFSPTPIVVDSKEVTKSDLKKSSSRVKAENHLTSRCQNVVVPNVSGDETVLPLTKRRRRALEAMSESDIKMEKDAAVKNEVSSSSNVKVVAIQSQKKRRAVCLYDDDDDDEPKTPVHGGSATNVKAPICVSDNTKNSNANNEKCEKSLDSGKGSTAPLDGHTKESSILNGSQRPDKSQADDKEPASHQSDDKGSEGHPQGDDKRPEKEEKSESEQLSSKEAKPILMSPEKFPHMLAAMKPVVEQNKSAKPKAKVFNAGSLKKAQAVSNKGSVTVPNSSQNQVTIQRNKPASSAERSKPTPKSLYKINDAVVEREKSIEPGERVEAGREDRSSLLIDSRTPDSVMSMKNLIAAAQAKRRQAHSQNFSFGIPNSAFVSASDFQGSSPSPAAVQHFLSGSSNSMMADLQGSSATLGSPLTHARESASQSQFDVEELEERRASSGNAAAGGSLSGGTEAAVARDAFEGMIETLSRTKESIGRATRLAIDCAKYGIANEVVELLIRKLETEPSYHRKVDLFFLVDSITQCSHNQKGIAGASYIPTVQAALPRLLGAAAPTGTGARENRRQCLKVLRLWLERKILPESLLRRYMDDIGVPNDDTTAGFSLRRPSRSERAVDDPIREMEGMLVDEYGSNATFQLSGFLSCHVFDDEEEEEDLPSTLNKENGHPSQQEPIHVSGETEACAVTPNDRRHCILEDVDGELEMEDVSGPPKDEKTLLVSGSFETDTQQCRLDRIVEPALNISAELPPLPEGSPPLPLDSPPPPPPLPPSPPPPPPPSSPSPPPPPPPPLPSEPPPPPLPPSCPPPLLASQSSIATQPSLVLPQQMLPPQSSVQSSPQLPFQPPAPHEFSNTTIGNQLTQRAGNTPHVDASVKSEVFTQQPHCYVPTGLCVPRESSGFSSSRQLEHGHNDMYLNPQVSQPNQQFSQSNTPYIQRPLHPVPPQNPSGHFSYTKSTIQPHPQHPYHHPYPLPSHPDGRRQFVADEQWRMPSSEFKSDSQRGVWINGVMTHSGPPFGQEGFFRPPFERPPTNSMSFQHSAPSTVPTGAPISGHGVSQMLPSRPDMSALNCWRPA</sequence>
<feature type="compositionally biased region" description="Low complexity" evidence="8">
    <location>
        <begin position="1189"/>
        <end position="1201"/>
    </location>
</feature>
<protein>
    <submittedName>
        <fullName evidence="11">RNA polymerase II-binding domain containing protein</fullName>
    </submittedName>
</protein>
<dbReference type="GO" id="GO:0006397">
    <property type="term" value="P:mRNA processing"/>
    <property type="evidence" value="ECO:0007669"/>
    <property type="project" value="UniProtKB-KW"/>
</dbReference>
<evidence type="ECO:0000259" key="9">
    <source>
        <dbReference type="PROSITE" id="PS50812"/>
    </source>
</evidence>
<dbReference type="SMART" id="SM00582">
    <property type="entry name" value="RPR"/>
    <property type="match status" value="1"/>
</dbReference>
<dbReference type="InterPro" id="IPR006569">
    <property type="entry name" value="CID_dom"/>
</dbReference>
<dbReference type="PROSITE" id="PS50812">
    <property type="entry name" value="PWWP"/>
    <property type="match status" value="1"/>
</dbReference>
<evidence type="ECO:0000256" key="2">
    <source>
        <dbReference type="ARBA" id="ARBA00022473"/>
    </source>
</evidence>
<dbReference type="Pfam" id="PF04818">
    <property type="entry name" value="CID"/>
    <property type="match status" value="1"/>
</dbReference>
<feature type="compositionally biased region" description="Polar residues" evidence="8">
    <location>
        <begin position="495"/>
        <end position="505"/>
    </location>
</feature>
<reference evidence="12" key="1">
    <citation type="submission" date="2016-06" db="EMBL/GenBank/DDBJ databases">
        <title>Parallel loss of symbiosis genes in relatives of nitrogen-fixing non-legume Parasponia.</title>
        <authorList>
            <person name="Van Velzen R."/>
            <person name="Holmer R."/>
            <person name="Bu F."/>
            <person name="Rutten L."/>
            <person name="Van Zeijl A."/>
            <person name="Liu W."/>
            <person name="Santuari L."/>
            <person name="Cao Q."/>
            <person name="Sharma T."/>
            <person name="Shen D."/>
            <person name="Roswanjaya Y."/>
            <person name="Wardhani T."/>
            <person name="Kalhor M.S."/>
            <person name="Jansen J."/>
            <person name="Van den Hoogen J."/>
            <person name="Gungor B."/>
            <person name="Hartog M."/>
            <person name="Hontelez J."/>
            <person name="Verver J."/>
            <person name="Yang W.-C."/>
            <person name="Schijlen E."/>
            <person name="Repin R."/>
            <person name="Schilthuizen M."/>
            <person name="Schranz E."/>
            <person name="Heidstra R."/>
            <person name="Miyata K."/>
            <person name="Fedorova E."/>
            <person name="Kohlen W."/>
            <person name="Bisseling T."/>
            <person name="Smit S."/>
            <person name="Geurts R."/>
        </authorList>
    </citation>
    <scope>NUCLEOTIDE SEQUENCE [LARGE SCALE GENOMIC DNA]</scope>
    <source>
        <strain evidence="12">cv. WU1-14</strain>
    </source>
</reference>
<keyword evidence="3" id="KW-0507">mRNA processing</keyword>
<feature type="compositionally biased region" description="Pro residues" evidence="8">
    <location>
        <begin position="1109"/>
        <end position="1169"/>
    </location>
</feature>
<name>A0A2P5DWU4_PARAD</name>
<feature type="region of interest" description="Disordered" evidence="8">
    <location>
        <begin position="461"/>
        <end position="666"/>
    </location>
</feature>
<feature type="compositionally biased region" description="Basic and acidic residues" evidence="8">
    <location>
        <begin position="254"/>
        <end position="284"/>
    </location>
</feature>
<keyword evidence="6" id="KW-0804">Transcription</keyword>
<feature type="compositionally biased region" description="Polar residues" evidence="8">
    <location>
        <begin position="1021"/>
        <end position="1034"/>
    </location>
</feature>
<keyword evidence="12" id="KW-1185">Reference proteome</keyword>
<dbReference type="SMART" id="SM00293">
    <property type="entry name" value="PWWP"/>
    <property type="match status" value="1"/>
</dbReference>
<organism evidence="11 12">
    <name type="scientific">Parasponia andersonii</name>
    <name type="common">Sponia andersonii</name>
    <dbReference type="NCBI Taxonomy" id="3476"/>
    <lineage>
        <taxon>Eukaryota</taxon>
        <taxon>Viridiplantae</taxon>
        <taxon>Streptophyta</taxon>
        <taxon>Embryophyta</taxon>
        <taxon>Tracheophyta</taxon>
        <taxon>Spermatophyta</taxon>
        <taxon>Magnoliopsida</taxon>
        <taxon>eudicotyledons</taxon>
        <taxon>Gunneridae</taxon>
        <taxon>Pentapetalae</taxon>
        <taxon>rosids</taxon>
        <taxon>fabids</taxon>
        <taxon>Rosales</taxon>
        <taxon>Cannabaceae</taxon>
        <taxon>Parasponia</taxon>
    </lineage>
</organism>
<accession>A0A2P5DWU4</accession>
<dbReference type="STRING" id="3476.A0A2P5DWU4"/>
<dbReference type="OrthoDB" id="62853at2759"/>
<evidence type="ECO:0000256" key="3">
    <source>
        <dbReference type="ARBA" id="ARBA00022664"/>
    </source>
</evidence>
<evidence type="ECO:0000256" key="7">
    <source>
        <dbReference type="ARBA" id="ARBA00023242"/>
    </source>
</evidence>
<feature type="domain" description="PWWP" evidence="9">
    <location>
        <begin position="20"/>
        <end position="77"/>
    </location>
</feature>
<evidence type="ECO:0000256" key="6">
    <source>
        <dbReference type="ARBA" id="ARBA00023163"/>
    </source>
</evidence>
<dbReference type="Gene3D" id="2.30.30.140">
    <property type="match status" value="1"/>
</dbReference>
<dbReference type="InterPro" id="IPR000313">
    <property type="entry name" value="PWWP_dom"/>
</dbReference>
<feature type="compositionally biased region" description="Basic and acidic residues" evidence="8">
    <location>
        <begin position="374"/>
        <end position="394"/>
    </location>
</feature>
<feature type="region of interest" description="Disordered" evidence="8">
    <location>
        <begin position="1015"/>
        <end position="1043"/>
    </location>
</feature>
<keyword evidence="2" id="KW-0217">Developmental protein</keyword>
<dbReference type="GO" id="GO:0005634">
    <property type="term" value="C:nucleus"/>
    <property type="evidence" value="ECO:0007669"/>
    <property type="project" value="UniProtKB-SubCell"/>
</dbReference>
<evidence type="ECO:0000313" key="11">
    <source>
        <dbReference type="EMBL" id="PON77742.1"/>
    </source>
</evidence>
<feature type="region of interest" description="Disordered" evidence="8">
    <location>
        <begin position="1106"/>
        <end position="1172"/>
    </location>
</feature>
<keyword evidence="5" id="KW-0287">Flowering</keyword>
<feature type="domain" description="CID" evidence="10">
    <location>
        <begin position="818"/>
        <end position="959"/>
    </location>
</feature>
<dbReference type="Pfam" id="PF00855">
    <property type="entry name" value="PWWP"/>
    <property type="match status" value="1"/>
</dbReference>
<feature type="compositionally biased region" description="Basic and acidic residues" evidence="8">
    <location>
        <begin position="308"/>
        <end position="318"/>
    </location>
</feature>
<evidence type="ECO:0000259" key="10">
    <source>
        <dbReference type="PROSITE" id="PS51391"/>
    </source>
</evidence>
<proteinExistence type="predicted"/>
<dbReference type="GO" id="GO:0009908">
    <property type="term" value="P:flower development"/>
    <property type="evidence" value="ECO:0007669"/>
    <property type="project" value="UniProtKB-KW"/>
</dbReference>
<gene>
    <name evidence="11" type="ORF">PanWU01x14_024980</name>
</gene>